<feature type="transmembrane region" description="Helical" evidence="3">
    <location>
        <begin position="799"/>
        <end position="818"/>
    </location>
</feature>
<sequence length="826" mass="94867">MPSALAIFTCRPNSHPFQERHVYLDEPIKIGRSVARCRPAQNNATFDCKVLSRNHALVWFDHKTGKFYLQDTKSSNGTFINSQRLSRGSEESPPCEILSGDIIQFGVDVTENTRKGTVTHGCIVSTIKLFLPDGMEARLRSDVIHAPLPSPVDKVAANTPSMYSQELFQLSQYLQEALHREQMLEQKLATLQRLLAITQEASDTSWQALIDEDRLLSRLEVMGNQLQACSKNQTDDSLRKELIALQEDKHNYETTAKESLRRVLQEKIDVVRKLSEVERSLSNTEDECTHLKEMNERTQEELRELANKYNGAVNEIKDLSDKLKVAEGKQEEIQQKGQAEKKELQHKIDEMEEKEQELQAKIEALQADNDFTNERLTALQVRLEHLQEKTLKECSSLGIQVDDFLPKINGSTEKERLIVEGHLTKVVEETKLSKENQARAKESDLSDTLSPSKEKSSDDTTDAQMDEQDLNEPLAKVSLLKDDLQGAQSEIEAKQEIQHLRKELIEAQELARASKQKCFELQALLEEERKAYRNQVEESTKQIQVLQAQLQRLHINIENLREEKDNEITSTRDELLSARDEILLLHQAAEKAASERDTDIASLQEELKKVRAELERWRKAASEYEKEITSLQNSFQLRCQQCEDQQREEATRLQGELEKLRKEWNMLETECRSLKKENVLLSSELQRQEKELHNSQKQSLELTSDLSILQMTRKELENQVGSLKEQHLRDSADLKSLLSKAETQAKDVQKEYEKTQTVLSELKLKFEMTEQEKQSITDELKQCKDNLKLLREKGNNKPWPWMPMLAALVAVTAIVLYVPGLARASP</sequence>
<keyword evidence="3" id="KW-0812">Transmembrane</keyword>
<gene>
    <name evidence="6" type="primary">SLMAP</name>
</gene>
<accession>A0ABM4KRU8</accession>
<evidence type="ECO:0000256" key="3">
    <source>
        <dbReference type="SAM" id="Phobius"/>
    </source>
</evidence>
<dbReference type="CDD" id="cd21911">
    <property type="entry name" value="CC1_SLMAP"/>
    <property type="match status" value="1"/>
</dbReference>
<evidence type="ECO:0000313" key="5">
    <source>
        <dbReference type="Proteomes" id="UP001652662"/>
    </source>
</evidence>
<evidence type="ECO:0000256" key="1">
    <source>
        <dbReference type="SAM" id="Coils"/>
    </source>
</evidence>
<name>A0ABM4KRU8_EQUPR</name>
<feature type="region of interest" description="Disordered" evidence="2">
    <location>
        <begin position="434"/>
        <end position="465"/>
    </location>
</feature>
<feature type="domain" description="FHA" evidence="4">
    <location>
        <begin position="28"/>
        <end position="85"/>
    </location>
</feature>
<dbReference type="RefSeq" id="XP_070430921.1">
    <property type="nucleotide sequence ID" value="XM_070574820.1"/>
</dbReference>
<evidence type="ECO:0000313" key="6">
    <source>
        <dbReference type="RefSeq" id="XP_070430921.1"/>
    </source>
</evidence>
<dbReference type="PANTHER" id="PTHR15715:SF22">
    <property type="entry name" value="SARCOLEMMAL MEMBRANE-ASSOCIATED PROTEIN"/>
    <property type="match status" value="1"/>
</dbReference>
<keyword evidence="1" id="KW-0175">Coiled coil</keyword>
<dbReference type="Pfam" id="PF00498">
    <property type="entry name" value="FHA"/>
    <property type="match status" value="1"/>
</dbReference>
<dbReference type="InterPro" id="IPR000253">
    <property type="entry name" value="FHA_dom"/>
</dbReference>
<keyword evidence="3" id="KW-0472">Membrane</keyword>
<keyword evidence="5" id="KW-1185">Reference proteome</keyword>
<keyword evidence="3" id="KW-1133">Transmembrane helix</keyword>
<dbReference type="PANTHER" id="PTHR15715">
    <property type="entry name" value="CENTROSOMAL PROTEIN OF 170 KDA"/>
    <property type="match status" value="1"/>
</dbReference>
<dbReference type="SUPFAM" id="SSF49879">
    <property type="entry name" value="SMAD/FHA domain"/>
    <property type="match status" value="1"/>
</dbReference>
<dbReference type="CDD" id="cd22679">
    <property type="entry name" value="FHA_SLMAP"/>
    <property type="match status" value="1"/>
</dbReference>
<feature type="compositionally biased region" description="Basic and acidic residues" evidence="2">
    <location>
        <begin position="434"/>
        <end position="444"/>
    </location>
</feature>
<feature type="coiled-coil region" evidence="1">
    <location>
        <begin position="477"/>
        <end position="793"/>
    </location>
</feature>
<evidence type="ECO:0000256" key="2">
    <source>
        <dbReference type="SAM" id="MobiDB-lite"/>
    </source>
</evidence>
<dbReference type="SMART" id="SM00240">
    <property type="entry name" value="FHA"/>
    <property type="match status" value="1"/>
</dbReference>
<protein>
    <submittedName>
        <fullName evidence="6">Sarcolemmal membrane-associated protein isoform X11</fullName>
    </submittedName>
</protein>
<dbReference type="Proteomes" id="UP001652662">
    <property type="component" value="Chromosome 15"/>
</dbReference>
<organism evidence="5 6">
    <name type="scientific">Equus przewalskii</name>
    <name type="common">Przewalski's horse</name>
    <name type="synonym">Equus caballus przewalskii</name>
    <dbReference type="NCBI Taxonomy" id="9798"/>
    <lineage>
        <taxon>Eukaryota</taxon>
        <taxon>Metazoa</taxon>
        <taxon>Chordata</taxon>
        <taxon>Craniata</taxon>
        <taxon>Vertebrata</taxon>
        <taxon>Euteleostomi</taxon>
        <taxon>Mammalia</taxon>
        <taxon>Eutheria</taxon>
        <taxon>Laurasiatheria</taxon>
        <taxon>Perissodactyla</taxon>
        <taxon>Equidae</taxon>
        <taxon>Equus</taxon>
    </lineage>
</organism>
<dbReference type="PROSITE" id="PS50006">
    <property type="entry name" value="FHA_DOMAIN"/>
    <property type="match status" value="1"/>
</dbReference>
<dbReference type="InterPro" id="IPR051176">
    <property type="entry name" value="Cent_Immune-Sig_Mod"/>
</dbReference>
<feature type="coiled-coil region" evidence="1">
    <location>
        <begin position="274"/>
        <end position="389"/>
    </location>
</feature>
<proteinExistence type="predicted"/>
<dbReference type="InterPro" id="IPR008984">
    <property type="entry name" value="SMAD_FHA_dom_sf"/>
</dbReference>
<evidence type="ECO:0000259" key="4">
    <source>
        <dbReference type="PROSITE" id="PS50006"/>
    </source>
</evidence>
<feature type="coiled-coil region" evidence="1">
    <location>
        <begin position="174"/>
        <end position="201"/>
    </location>
</feature>
<reference evidence="6" key="1">
    <citation type="submission" date="2025-08" db="UniProtKB">
        <authorList>
            <consortium name="RefSeq"/>
        </authorList>
    </citation>
    <scope>IDENTIFICATION</scope>
    <source>
        <tissue evidence="6">Blood</tissue>
    </source>
</reference>
<dbReference type="GeneID" id="103550499"/>
<dbReference type="Gene3D" id="2.60.200.20">
    <property type="match status" value="1"/>
</dbReference>